<evidence type="ECO:0000313" key="2">
    <source>
        <dbReference type="Proteomes" id="UP000826616"/>
    </source>
</evidence>
<proteinExistence type="predicted"/>
<dbReference type="Proteomes" id="UP000826616">
    <property type="component" value="Chromosome"/>
</dbReference>
<accession>A0ABX8Y9Z9</accession>
<dbReference type="GeneID" id="97143087"/>
<organism evidence="1 2">
    <name type="scientific">Aneurinibacillus thermoaerophilus</name>
    <dbReference type="NCBI Taxonomy" id="143495"/>
    <lineage>
        <taxon>Bacteria</taxon>
        <taxon>Bacillati</taxon>
        <taxon>Bacillota</taxon>
        <taxon>Bacilli</taxon>
        <taxon>Bacillales</taxon>
        <taxon>Paenibacillaceae</taxon>
        <taxon>Aneurinibacillus group</taxon>
        <taxon>Aneurinibacillus</taxon>
    </lineage>
</organism>
<dbReference type="RefSeq" id="WP_057897496.1">
    <property type="nucleotide sequence ID" value="NZ_CP080764.1"/>
</dbReference>
<name>A0ABX8Y9Z9_ANETH</name>
<evidence type="ECO:0000313" key="1">
    <source>
        <dbReference type="EMBL" id="QYY42518.1"/>
    </source>
</evidence>
<protein>
    <submittedName>
        <fullName evidence="1">Uncharacterized protein</fullName>
    </submittedName>
</protein>
<gene>
    <name evidence="1" type="ORF">K3F53_17035</name>
</gene>
<keyword evidence="2" id="KW-1185">Reference proteome</keyword>
<reference evidence="1 2" key="1">
    <citation type="submission" date="2021-08" db="EMBL/GenBank/DDBJ databases">
        <title>Complete genome sequence of the strain Aneurinibacillus thermoaerophilus CCM 8960.</title>
        <authorList>
            <person name="Musilova J."/>
            <person name="Kourilova X."/>
            <person name="Pernicova I."/>
            <person name="Bezdicek M."/>
            <person name="Lengerova M."/>
            <person name="Obruca S."/>
            <person name="Sedlar K."/>
        </authorList>
    </citation>
    <scope>NUCLEOTIDE SEQUENCE [LARGE SCALE GENOMIC DNA]</scope>
    <source>
        <strain evidence="1 2">CCM 8960</strain>
    </source>
</reference>
<dbReference type="EMBL" id="CP080764">
    <property type="protein sequence ID" value="QYY42518.1"/>
    <property type="molecule type" value="Genomic_DNA"/>
</dbReference>
<sequence length="69" mass="7533">MHTLSVRLKNIVLGSTTSSTAEVVVIIEAEENVQGEQRISLYKATYTVGLENGALKLLKGKAKKIKETM</sequence>